<proteinExistence type="predicted"/>
<name>X0UXI7_9ZZZZ</name>
<sequence>MKLKKAYQIAIKAMELQKRKHQCNASSYYAGCIGSEGEAKRYEEYGEAIELFKELLEDEN</sequence>
<evidence type="ECO:0000313" key="1">
    <source>
        <dbReference type="EMBL" id="GAG10554.1"/>
    </source>
</evidence>
<gene>
    <name evidence="1" type="ORF">S01H1_42916</name>
</gene>
<reference evidence="1" key="1">
    <citation type="journal article" date="2014" name="Front. Microbiol.">
        <title>High frequency of phylogenetically diverse reductive dehalogenase-homologous genes in deep subseafloor sedimentary metagenomes.</title>
        <authorList>
            <person name="Kawai M."/>
            <person name="Futagami T."/>
            <person name="Toyoda A."/>
            <person name="Takaki Y."/>
            <person name="Nishi S."/>
            <person name="Hori S."/>
            <person name="Arai W."/>
            <person name="Tsubouchi T."/>
            <person name="Morono Y."/>
            <person name="Uchiyama I."/>
            <person name="Ito T."/>
            <person name="Fujiyama A."/>
            <person name="Inagaki F."/>
            <person name="Takami H."/>
        </authorList>
    </citation>
    <scope>NUCLEOTIDE SEQUENCE</scope>
    <source>
        <strain evidence="1">Expedition CK06-06</strain>
    </source>
</reference>
<accession>X0UXI7</accession>
<dbReference type="AlphaFoldDB" id="X0UXI7"/>
<protein>
    <submittedName>
        <fullName evidence="1">Uncharacterized protein</fullName>
    </submittedName>
</protein>
<comment type="caution">
    <text evidence="1">The sequence shown here is derived from an EMBL/GenBank/DDBJ whole genome shotgun (WGS) entry which is preliminary data.</text>
</comment>
<organism evidence="1">
    <name type="scientific">marine sediment metagenome</name>
    <dbReference type="NCBI Taxonomy" id="412755"/>
    <lineage>
        <taxon>unclassified sequences</taxon>
        <taxon>metagenomes</taxon>
        <taxon>ecological metagenomes</taxon>
    </lineage>
</organism>
<dbReference type="EMBL" id="BARS01027314">
    <property type="protein sequence ID" value="GAG10554.1"/>
    <property type="molecule type" value="Genomic_DNA"/>
</dbReference>